<feature type="domain" description="ABC transporter" evidence="5">
    <location>
        <begin position="3"/>
        <end position="198"/>
    </location>
</feature>
<proteinExistence type="inferred from homology"/>
<dbReference type="PATRIC" id="fig|1449350.3.peg.2524"/>
<dbReference type="PANTHER" id="PTHR42788:SF19">
    <property type="entry name" value="ALIPHATIC SULFONATES IMPORT ATP-BINDING PROTEIN SSUB 2"/>
    <property type="match status" value="1"/>
</dbReference>
<dbReference type="InterPro" id="IPR027417">
    <property type="entry name" value="P-loop_NTPase"/>
</dbReference>
<dbReference type="PANTHER" id="PTHR42788">
    <property type="entry name" value="TAURINE IMPORT ATP-BINDING PROTEIN-RELATED"/>
    <property type="match status" value="1"/>
</dbReference>
<gene>
    <name evidence="6" type="ORF">OCH239_04030</name>
</gene>
<name>X7EE74_9RHOB</name>
<dbReference type="InterPro" id="IPR003593">
    <property type="entry name" value="AAA+_ATPase"/>
</dbReference>
<dbReference type="SMART" id="SM00382">
    <property type="entry name" value="AAA"/>
    <property type="match status" value="1"/>
</dbReference>
<keyword evidence="7" id="KW-1185">Reference proteome</keyword>
<dbReference type="Proteomes" id="UP000022447">
    <property type="component" value="Unassembled WGS sequence"/>
</dbReference>
<evidence type="ECO:0000256" key="3">
    <source>
        <dbReference type="ARBA" id="ARBA00022741"/>
    </source>
</evidence>
<evidence type="ECO:0000256" key="4">
    <source>
        <dbReference type="ARBA" id="ARBA00022840"/>
    </source>
</evidence>
<dbReference type="STRING" id="1449350.OCH239_04030"/>
<dbReference type="eggNOG" id="COG1116">
    <property type="taxonomic scope" value="Bacteria"/>
</dbReference>
<evidence type="ECO:0000256" key="2">
    <source>
        <dbReference type="ARBA" id="ARBA00022448"/>
    </source>
</evidence>
<evidence type="ECO:0000313" key="7">
    <source>
        <dbReference type="Proteomes" id="UP000022447"/>
    </source>
</evidence>
<dbReference type="Pfam" id="PF00005">
    <property type="entry name" value="ABC_tran"/>
    <property type="match status" value="1"/>
</dbReference>
<keyword evidence="4 6" id="KW-0067">ATP-binding</keyword>
<dbReference type="GO" id="GO:0005524">
    <property type="term" value="F:ATP binding"/>
    <property type="evidence" value="ECO:0007669"/>
    <property type="project" value="UniProtKB-KW"/>
</dbReference>
<sequence length="201" mass="21761">MALLEVDLEGLWLSAQQILGAIRFSQRRGETIALLGPSGIGKSTLLRCIAGLERRYEGHITAPDRLSTAFQEPTLLPWRSAIQNLTVTTGIGEAEAAIWLDRVGLGGRHSYFPGQLSLGQQRRLSLARAIAARPELLLMDEPFVSLDPGLVDEMMTVFEGLRAAEGTTTLLVTHAEAEAERLADRVLRLGGPPARLQAEGA</sequence>
<dbReference type="SUPFAM" id="SSF52540">
    <property type="entry name" value="P-loop containing nucleoside triphosphate hydrolases"/>
    <property type="match status" value="1"/>
</dbReference>
<dbReference type="OrthoDB" id="9802264at2"/>
<comment type="similarity">
    <text evidence="1">Belongs to the ABC transporter superfamily.</text>
</comment>
<evidence type="ECO:0000313" key="6">
    <source>
        <dbReference type="EMBL" id="ETX14247.1"/>
    </source>
</evidence>
<comment type="caution">
    <text evidence="6">The sequence shown here is derived from an EMBL/GenBank/DDBJ whole genome shotgun (WGS) entry which is preliminary data.</text>
</comment>
<dbReference type="AlphaFoldDB" id="X7EE74"/>
<reference evidence="6 7" key="1">
    <citation type="submission" date="2014-01" db="EMBL/GenBank/DDBJ databases">
        <title>Roseivivax halodurans JCM 10272 Genome Sequencing.</title>
        <authorList>
            <person name="Lai Q."/>
            <person name="Li G."/>
            <person name="Shao Z."/>
        </authorList>
    </citation>
    <scope>NUCLEOTIDE SEQUENCE [LARGE SCALE GENOMIC DNA]</scope>
    <source>
        <strain evidence="6 7">JCM 10272</strain>
    </source>
</reference>
<dbReference type="EMBL" id="JALZ01000012">
    <property type="protein sequence ID" value="ETX14247.1"/>
    <property type="molecule type" value="Genomic_DNA"/>
</dbReference>
<dbReference type="GO" id="GO:0016887">
    <property type="term" value="F:ATP hydrolysis activity"/>
    <property type="evidence" value="ECO:0007669"/>
    <property type="project" value="InterPro"/>
</dbReference>
<organism evidence="6 7">
    <name type="scientific">Roseivivax halodurans JCM 10272</name>
    <dbReference type="NCBI Taxonomy" id="1449350"/>
    <lineage>
        <taxon>Bacteria</taxon>
        <taxon>Pseudomonadati</taxon>
        <taxon>Pseudomonadota</taxon>
        <taxon>Alphaproteobacteria</taxon>
        <taxon>Rhodobacterales</taxon>
        <taxon>Roseobacteraceae</taxon>
        <taxon>Roseivivax</taxon>
    </lineage>
</organism>
<dbReference type="InterPro" id="IPR050166">
    <property type="entry name" value="ABC_transporter_ATP-bind"/>
</dbReference>
<keyword evidence="2" id="KW-0813">Transport</keyword>
<accession>X7EE74</accession>
<dbReference type="InterPro" id="IPR003439">
    <property type="entry name" value="ABC_transporter-like_ATP-bd"/>
</dbReference>
<dbReference type="RefSeq" id="WP_084782416.1">
    <property type="nucleotide sequence ID" value="NZ_JALZ01000012.1"/>
</dbReference>
<keyword evidence="3" id="KW-0547">Nucleotide-binding</keyword>
<protein>
    <submittedName>
        <fullName evidence="6">ABC transporter ATP-binding protein</fullName>
    </submittedName>
</protein>
<dbReference type="PROSITE" id="PS50893">
    <property type="entry name" value="ABC_TRANSPORTER_2"/>
    <property type="match status" value="1"/>
</dbReference>
<dbReference type="PROSITE" id="PS00211">
    <property type="entry name" value="ABC_TRANSPORTER_1"/>
    <property type="match status" value="1"/>
</dbReference>
<evidence type="ECO:0000259" key="5">
    <source>
        <dbReference type="PROSITE" id="PS50893"/>
    </source>
</evidence>
<dbReference type="Gene3D" id="3.40.50.300">
    <property type="entry name" value="P-loop containing nucleotide triphosphate hydrolases"/>
    <property type="match status" value="1"/>
</dbReference>
<evidence type="ECO:0000256" key="1">
    <source>
        <dbReference type="ARBA" id="ARBA00005417"/>
    </source>
</evidence>
<dbReference type="InterPro" id="IPR017871">
    <property type="entry name" value="ABC_transporter-like_CS"/>
</dbReference>